<accession>A0ABW4ZEK7</accession>
<feature type="chain" id="PRO_5047148300" evidence="1">
    <location>
        <begin position="21"/>
        <end position="238"/>
    </location>
</feature>
<dbReference type="EMBL" id="JBHUJB010000076">
    <property type="protein sequence ID" value="MFD2160304.1"/>
    <property type="molecule type" value="Genomic_DNA"/>
</dbReference>
<gene>
    <name evidence="3" type="ORF">ACFSW8_15480</name>
</gene>
<evidence type="ECO:0000256" key="1">
    <source>
        <dbReference type="SAM" id="SignalP"/>
    </source>
</evidence>
<evidence type="ECO:0000259" key="2">
    <source>
        <dbReference type="Pfam" id="PF07589"/>
    </source>
</evidence>
<dbReference type="InterPro" id="IPR013424">
    <property type="entry name" value="Ice-binding_C"/>
</dbReference>
<dbReference type="Pfam" id="PF07589">
    <property type="entry name" value="PEP-CTERM"/>
    <property type="match status" value="1"/>
</dbReference>
<feature type="domain" description="Ice-binding protein C-terminal" evidence="2">
    <location>
        <begin position="215"/>
        <end position="237"/>
    </location>
</feature>
<keyword evidence="4" id="KW-1185">Reference proteome</keyword>
<dbReference type="Proteomes" id="UP001597389">
    <property type="component" value="Unassembled WGS sequence"/>
</dbReference>
<sequence length="238" mass="24613">MKKTFALGLLTLASSASLHAALVYNNNSSTSEGTFVASNTDLAQTQLTSIARTSGSVFAGINGGNPNQLVNGSALTGGGLFHSSGTNDTHFPATYTLEFDLSINTLGYDITTINTIAGWNENGRTLANQQYELQYSVVGDAAFQSLGVQSFTPFSGADGNGASASLLSITDDSGTIAQGVDAIRFIVQDHGQHTGTAQGTVFKEFDVIGAATVASVPEPSTTALIGIGGLSLILRRRR</sequence>
<evidence type="ECO:0000313" key="3">
    <source>
        <dbReference type="EMBL" id="MFD2160304.1"/>
    </source>
</evidence>
<proteinExistence type="predicted"/>
<name>A0ABW4ZEK7_9BACT</name>
<keyword evidence="1" id="KW-0732">Signal</keyword>
<dbReference type="NCBIfam" id="TIGR02595">
    <property type="entry name" value="PEP_CTERM"/>
    <property type="match status" value="1"/>
</dbReference>
<comment type="caution">
    <text evidence="3">The sequence shown here is derived from an EMBL/GenBank/DDBJ whole genome shotgun (WGS) entry which is preliminary data.</text>
</comment>
<evidence type="ECO:0000313" key="4">
    <source>
        <dbReference type="Proteomes" id="UP001597389"/>
    </source>
</evidence>
<reference evidence="4" key="1">
    <citation type="journal article" date="2019" name="Int. J. Syst. Evol. Microbiol.">
        <title>The Global Catalogue of Microorganisms (GCM) 10K type strain sequencing project: providing services to taxonomists for standard genome sequencing and annotation.</title>
        <authorList>
            <consortium name="The Broad Institute Genomics Platform"/>
            <consortium name="The Broad Institute Genome Sequencing Center for Infectious Disease"/>
            <person name="Wu L."/>
            <person name="Ma J."/>
        </authorList>
    </citation>
    <scope>NUCLEOTIDE SEQUENCE [LARGE SCALE GENOMIC DNA]</scope>
    <source>
        <strain evidence="4">CCUG 57942</strain>
    </source>
</reference>
<protein>
    <submittedName>
        <fullName evidence="3">PEP-CTERM sorting domain-containing protein</fullName>
    </submittedName>
</protein>
<feature type="signal peptide" evidence="1">
    <location>
        <begin position="1"/>
        <end position="20"/>
    </location>
</feature>
<organism evidence="3 4">
    <name type="scientific">Rubritalea tangerina</name>
    <dbReference type="NCBI Taxonomy" id="430798"/>
    <lineage>
        <taxon>Bacteria</taxon>
        <taxon>Pseudomonadati</taxon>
        <taxon>Verrucomicrobiota</taxon>
        <taxon>Verrucomicrobiia</taxon>
        <taxon>Verrucomicrobiales</taxon>
        <taxon>Rubritaleaceae</taxon>
        <taxon>Rubritalea</taxon>
    </lineage>
</organism>
<dbReference type="RefSeq" id="WP_377088451.1">
    <property type="nucleotide sequence ID" value="NZ_JBHSJL010000014.1"/>
</dbReference>